<feature type="transmembrane region" description="Helical" evidence="1">
    <location>
        <begin position="247"/>
        <end position="267"/>
    </location>
</feature>
<keyword evidence="3" id="KW-1185">Reference proteome</keyword>
<feature type="transmembrane region" description="Helical" evidence="1">
    <location>
        <begin position="6"/>
        <end position="24"/>
    </location>
</feature>
<reference evidence="2 3" key="1">
    <citation type="submission" date="2019-04" db="EMBL/GenBank/DDBJ databases">
        <title>Pedobacter sp. RP-3-15 sp. nov., isolated from Arctic soil.</title>
        <authorList>
            <person name="Dahal R.H."/>
            <person name="Kim D.-U."/>
        </authorList>
    </citation>
    <scope>NUCLEOTIDE SEQUENCE [LARGE SCALE GENOMIC DNA]</scope>
    <source>
        <strain evidence="2 3">RP-3-15</strain>
    </source>
</reference>
<sequence>MITFVYAVLVFLVLRFSVTLFNFLSNPKLGYYGKHFTDKVSIIIDGSRKDAENLLDTIAKQDYENVEILFKQEVEAASGILEVTGKYILFTNVNATIGRGLINNLIYRVKVFHLDLLSLIPNRKISGLWAWACFPLNDFLLLSLFPLRFVKSNQLALSIVNDACVFYSAESYRRINMPLGVDDEQQKLKIEVLLANQFVYVNEMVNPRKIAEQLIRTLGNSVPVVLIYLALVIAGPLVISFSYEPAILFLPVGLIFLTRVMIAFLTAQNPLLDAVLHPLQMLMMVVLLIKGIWNKLFTFLSTFVLL</sequence>
<evidence type="ECO:0000313" key="3">
    <source>
        <dbReference type="Proteomes" id="UP000307244"/>
    </source>
</evidence>
<keyword evidence="1" id="KW-0472">Membrane</keyword>
<accession>A0A4U1CCJ2</accession>
<proteinExistence type="predicted"/>
<name>A0A4U1CCJ2_9SPHI</name>
<dbReference type="Proteomes" id="UP000307244">
    <property type="component" value="Unassembled WGS sequence"/>
</dbReference>
<organism evidence="2 3">
    <name type="scientific">Pedobacter frigoris</name>
    <dbReference type="NCBI Taxonomy" id="2571272"/>
    <lineage>
        <taxon>Bacteria</taxon>
        <taxon>Pseudomonadati</taxon>
        <taxon>Bacteroidota</taxon>
        <taxon>Sphingobacteriia</taxon>
        <taxon>Sphingobacteriales</taxon>
        <taxon>Sphingobacteriaceae</taxon>
        <taxon>Pedobacter</taxon>
    </lineage>
</organism>
<feature type="transmembrane region" description="Helical" evidence="1">
    <location>
        <begin position="218"/>
        <end position="241"/>
    </location>
</feature>
<dbReference type="EMBL" id="SWBQ01000005">
    <property type="protein sequence ID" value="TKC04455.1"/>
    <property type="molecule type" value="Genomic_DNA"/>
</dbReference>
<evidence type="ECO:0008006" key="4">
    <source>
        <dbReference type="Google" id="ProtNLM"/>
    </source>
</evidence>
<dbReference type="AlphaFoldDB" id="A0A4U1CCJ2"/>
<protein>
    <recommendedName>
        <fullName evidence="4">Glycosyltransferase family 2 protein</fullName>
    </recommendedName>
</protein>
<gene>
    <name evidence="2" type="ORF">FA047_17905</name>
</gene>
<evidence type="ECO:0000313" key="2">
    <source>
        <dbReference type="EMBL" id="TKC04455.1"/>
    </source>
</evidence>
<keyword evidence="1" id="KW-1133">Transmembrane helix</keyword>
<dbReference type="RefSeq" id="WP_136837447.1">
    <property type="nucleotide sequence ID" value="NZ_SWBQ01000005.1"/>
</dbReference>
<keyword evidence="1" id="KW-0812">Transmembrane</keyword>
<dbReference type="OrthoDB" id="9800276at2"/>
<evidence type="ECO:0000256" key="1">
    <source>
        <dbReference type="SAM" id="Phobius"/>
    </source>
</evidence>
<comment type="caution">
    <text evidence="2">The sequence shown here is derived from an EMBL/GenBank/DDBJ whole genome shotgun (WGS) entry which is preliminary data.</text>
</comment>
<feature type="transmembrane region" description="Helical" evidence="1">
    <location>
        <begin position="274"/>
        <end position="293"/>
    </location>
</feature>